<dbReference type="RefSeq" id="WP_036074040.1">
    <property type="nucleotide sequence ID" value="NZ_JAASUO010000003.1"/>
</dbReference>
<organism evidence="2 3">
    <name type="scientific">Listeria rocourtiae</name>
    <dbReference type="NCBI Taxonomy" id="647910"/>
    <lineage>
        <taxon>Bacteria</taxon>
        <taxon>Bacillati</taxon>
        <taxon>Bacillota</taxon>
        <taxon>Bacilli</taxon>
        <taxon>Bacillales</taxon>
        <taxon>Listeriaceae</taxon>
        <taxon>Listeria</taxon>
    </lineage>
</organism>
<evidence type="ECO:0000256" key="1">
    <source>
        <dbReference type="SAM" id="Phobius"/>
    </source>
</evidence>
<dbReference type="AlphaFoldDB" id="A0A4R6ZLF2"/>
<name>A0A4R6ZLF2_9LIST</name>
<feature type="transmembrane region" description="Helical" evidence="1">
    <location>
        <begin position="36"/>
        <end position="57"/>
    </location>
</feature>
<keyword evidence="1" id="KW-0472">Membrane</keyword>
<keyword evidence="3" id="KW-1185">Reference proteome</keyword>
<sequence>MIIIKLVFYLVCAMTLAGLADYVFHRERWRKWPRYIAAAILFIISLELFQAAGGIIFNELGVPVPSWLEWLIDESA</sequence>
<evidence type="ECO:0000313" key="3">
    <source>
        <dbReference type="Proteomes" id="UP000295558"/>
    </source>
</evidence>
<protein>
    <recommendedName>
        <fullName evidence="4">Lycopene cyclase domain-containing protein</fullName>
    </recommendedName>
</protein>
<keyword evidence="1" id="KW-0812">Transmembrane</keyword>
<dbReference type="STRING" id="1265846.PROCOU_17084"/>
<evidence type="ECO:0000313" key="2">
    <source>
        <dbReference type="EMBL" id="TDR52924.1"/>
    </source>
</evidence>
<accession>A0A4R6ZLF2</accession>
<gene>
    <name evidence="2" type="ORF">DFP96_106131</name>
</gene>
<dbReference type="EMBL" id="SNZK01000006">
    <property type="protein sequence ID" value="TDR52924.1"/>
    <property type="molecule type" value="Genomic_DNA"/>
</dbReference>
<comment type="caution">
    <text evidence="2">The sequence shown here is derived from an EMBL/GenBank/DDBJ whole genome shotgun (WGS) entry which is preliminary data.</text>
</comment>
<keyword evidence="1" id="KW-1133">Transmembrane helix</keyword>
<dbReference type="OrthoDB" id="2364793at2"/>
<proteinExistence type="predicted"/>
<feature type="transmembrane region" description="Helical" evidence="1">
    <location>
        <begin position="6"/>
        <end position="24"/>
    </location>
</feature>
<dbReference type="Proteomes" id="UP000295558">
    <property type="component" value="Unassembled WGS sequence"/>
</dbReference>
<evidence type="ECO:0008006" key="4">
    <source>
        <dbReference type="Google" id="ProtNLM"/>
    </source>
</evidence>
<reference evidence="2 3" key="1">
    <citation type="submission" date="2019-03" db="EMBL/GenBank/DDBJ databases">
        <title>Genomic Encyclopedia of Type Strains, Phase III (KMG-III): the genomes of soil and plant-associated and newly described type strains.</title>
        <authorList>
            <person name="Whitman W."/>
        </authorList>
    </citation>
    <scope>NUCLEOTIDE SEQUENCE [LARGE SCALE GENOMIC DNA]</scope>
    <source>
        <strain evidence="2 3">CECT 7972</strain>
    </source>
</reference>